<evidence type="ECO:0000256" key="1">
    <source>
        <dbReference type="SAM" id="MobiDB-lite"/>
    </source>
</evidence>
<feature type="region of interest" description="Disordered" evidence="1">
    <location>
        <begin position="109"/>
        <end position="142"/>
    </location>
</feature>
<dbReference type="Pfam" id="PF02591">
    <property type="entry name" value="Zn_ribbon_9"/>
    <property type="match status" value="1"/>
</dbReference>
<accession>A0A381S465</accession>
<dbReference type="InterPro" id="IPR003743">
    <property type="entry name" value="Zf-RING_7"/>
</dbReference>
<dbReference type="PANTHER" id="PTHR39082">
    <property type="entry name" value="PHOSPHOLIPASE C-BETA-2-RELATED"/>
    <property type="match status" value="1"/>
</dbReference>
<dbReference type="Gene3D" id="1.10.287.1490">
    <property type="match status" value="1"/>
</dbReference>
<proteinExistence type="predicted"/>
<evidence type="ECO:0000313" key="4">
    <source>
        <dbReference type="EMBL" id="SUZ98224.1"/>
    </source>
</evidence>
<dbReference type="AlphaFoldDB" id="A0A381S465"/>
<feature type="domain" description="C4-type zinc ribbon" evidence="2">
    <location>
        <begin position="197"/>
        <end position="229"/>
    </location>
</feature>
<dbReference type="PANTHER" id="PTHR39082:SF1">
    <property type="entry name" value="SCAVENGER RECEPTOR CLASS A MEMBER 3"/>
    <property type="match status" value="1"/>
</dbReference>
<dbReference type="InterPro" id="IPR056003">
    <property type="entry name" value="CT398_CC_hairpin"/>
</dbReference>
<sequence>MNLLEQLIKLQEIDTAIMEIEELQGDLPIKVDELTTTMSELEVAITSAESRLTEVEVEIRKMQTLEQERKNKIAKLQDQLYLVKTNREYDALMTEIDFLKEELDKEEMRELELSEEKDQLTEQLETDKSKNEEMSQELGTQKKELENRIAETEEEHNELSQRREKVVKNIDKPNLALYDRVRGAREGVAVVPVVNHACGGCHSRIPSQLEAEIRSGDKMTQCNSCRRILYWEKAEVPS</sequence>
<gene>
    <name evidence="4" type="ORF">METZ01_LOCUS51078</name>
</gene>
<protein>
    <submittedName>
        <fullName evidence="4">Uncharacterized protein</fullName>
    </submittedName>
</protein>
<dbReference type="Pfam" id="PF24481">
    <property type="entry name" value="CT398_CC"/>
    <property type="match status" value="1"/>
</dbReference>
<dbReference type="EMBL" id="UINC01002583">
    <property type="protein sequence ID" value="SUZ98224.1"/>
    <property type="molecule type" value="Genomic_DNA"/>
</dbReference>
<evidence type="ECO:0000259" key="3">
    <source>
        <dbReference type="Pfam" id="PF24481"/>
    </source>
</evidence>
<evidence type="ECO:0000259" key="2">
    <source>
        <dbReference type="Pfam" id="PF02591"/>
    </source>
</evidence>
<feature type="domain" description="CT398-like coiled coil hairpin" evidence="3">
    <location>
        <begin position="10"/>
        <end position="184"/>
    </location>
</feature>
<reference evidence="4" key="1">
    <citation type="submission" date="2018-05" db="EMBL/GenBank/DDBJ databases">
        <authorList>
            <person name="Lanie J.A."/>
            <person name="Ng W.-L."/>
            <person name="Kazmierczak K.M."/>
            <person name="Andrzejewski T.M."/>
            <person name="Davidsen T.M."/>
            <person name="Wayne K.J."/>
            <person name="Tettelin H."/>
            <person name="Glass J.I."/>
            <person name="Rusch D."/>
            <person name="Podicherti R."/>
            <person name="Tsui H.-C.T."/>
            <person name="Winkler M.E."/>
        </authorList>
    </citation>
    <scope>NUCLEOTIDE SEQUENCE</scope>
</reference>
<feature type="compositionally biased region" description="Basic and acidic residues" evidence="1">
    <location>
        <begin position="109"/>
        <end position="133"/>
    </location>
</feature>
<dbReference type="InterPro" id="IPR052376">
    <property type="entry name" value="Oxidative_Scav/Glycosyltrans"/>
</dbReference>
<organism evidence="4">
    <name type="scientific">marine metagenome</name>
    <dbReference type="NCBI Taxonomy" id="408172"/>
    <lineage>
        <taxon>unclassified sequences</taxon>
        <taxon>metagenomes</taxon>
        <taxon>ecological metagenomes</taxon>
    </lineage>
</organism>
<name>A0A381S465_9ZZZZ</name>